<gene>
    <name evidence="5" type="ORF">ASTO00021_LOCUS7674</name>
</gene>
<proteinExistence type="predicted"/>
<dbReference type="PANTHER" id="PTHR38787:SF3">
    <property type="entry name" value="REGULATORY P DOMAIN-CONTAINING PROTEIN"/>
    <property type="match status" value="1"/>
</dbReference>
<dbReference type="EMBL" id="HBIN01010275">
    <property type="protein sequence ID" value="CAE0437417.1"/>
    <property type="molecule type" value="Transcribed_RNA"/>
</dbReference>
<feature type="compositionally biased region" description="Pro residues" evidence="1">
    <location>
        <begin position="485"/>
        <end position="497"/>
    </location>
</feature>
<evidence type="ECO:0000259" key="4">
    <source>
        <dbReference type="SMART" id="SM00254"/>
    </source>
</evidence>
<dbReference type="AlphaFoldDB" id="A0A7S3LPK9"/>
<keyword evidence="2" id="KW-0472">Membrane</keyword>
<feature type="transmembrane region" description="Helical" evidence="2">
    <location>
        <begin position="1217"/>
        <end position="1239"/>
    </location>
</feature>
<keyword evidence="3" id="KW-0732">Signal</keyword>
<dbReference type="GO" id="GO:0005576">
    <property type="term" value="C:extracellular region"/>
    <property type="evidence" value="ECO:0007669"/>
    <property type="project" value="TreeGrafter"/>
</dbReference>
<dbReference type="Pfam" id="PF01549">
    <property type="entry name" value="ShK"/>
    <property type="match status" value="4"/>
</dbReference>
<sequence length="1278" mass="140555">MISKLLAVAFTAAAYATVVTGSDADTAGVRFMAQKLAQWEERKNVGLLPKQGLSSVINSRRSCTGGKVQIGNEDFPCDKIDFEGFIALDDLNIENACAPNCGFGQNQGTTQGSDIWGWESPSGKEITIMCVDNGVWFVDGTDPQNPERVGFLRSGRPQYAWCDVKVYKNVAYIVKDGTDTFSSRSYGIEVFDLTRLESVSGSEMPKSFTPDYVYDGHGNSHNLVVDTESGFLYSVGTGRSTQCRGGLHILNLEPNPLRPTFAGCAEQDGYTHDAQCVVYDGPDVTYQGKQICFAYNEDTLTIWNVDDKNNIAMISRTTYPDATYTHQGWLTADMRYVLLDDELDERDDSSVTKTTTYIFDVSDLDNPQQLPTFIHANPTIDHNLYVWGAVHAKGWGGSPPMANPPSDKYAYLSNYVSGIRVLRIDDIMNVQEVGFFDVAPDMNGLQFEGTWSNYMHPSGVLAVSSIDRGLFFLRPQMAFDSSSPAPTPPPVPKPTPKPTSVDDSCQDRIPSGLQYSNGNPAPCDEVERYCSTYEVVRERCPRTCGECAATCVDKVPSGLSYSDGSSAECSEIESYCTQYDFVREACPATCDFCPASFKTDGKVLVTRLDENVEDPSEAEPGVRFMNQKQGEWDRFKAEGSLPRKGTVSSRNAPKVCTNGVVNIDGENFPCDGVDFLSFISLNELTIFNECYPNCPFNKEDKTTQMSDIWGWLSPTNKEITIECVDNGVWFVDGTDPEDPVRVAFIRSGRPQFAWCDVKVYEDTVYIVKDGQDTSSSRNYGIEVFDLLRLESLDPSGMPYDLEPDFVYTGHGNSHNLVVDTESGVLYSVGTGRSTQCRGGLHMLDIKTNRLRPTFVGCAESDGYTHDAQCVVYDGPDSRYTNDEICFAYNEDTLTIWRVNDKSNPEMLSRTGYTGATYTHQGWLTDDMAFVLLDDELDEQEGVVGTTRTFIFDVSDLRNPVKKKSFDHPDVSIDHNLYVWGAIHRKGWGGNGPMTTPPSNKYAYLSNYVAGLRILDVCDIANGNTKQAGFFDVAPDLTGNIFKGTWSNYMHPSGVVAVSSIERGLFFLKPQMAFDNTPCDTATQPPVPGPGEGTDPPVASTCEDQVPSGISYSDGSQAKCSEIGRYCDQYTFVRERCPKTCGDCDDKVCQDSEPSGLTYTSGAPAPCFEIARYCTSDDRVPEACPKTCGVCRSTLVRFSEFSDLQHVLPAEAEAEEGVLGFAVAGVAAALCVGLAAALLVTRRKLNKMTAQNETPRAISAKLPVRQNSNGSKNPMFETL</sequence>
<feature type="domain" description="ShKT" evidence="4">
    <location>
        <begin position="504"/>
        <end position="548"/>
    </location>
</feature>
<dbReference type="InterPro" id="IPR011048">
    <property type="entry name" value="Haem_d1_sf"/>
</dbReference>
<keyword evidence="2" id="KW-1133">Transmembrane helix</keyword>
<accession>A0A7S3LPK9</accession>
<feature type="domain" description="ShKT" evidence="4">
    <location>
        <begin position="550"/>
        <end position="594"/>
    </location>
</feature>
<dbReference type="SMART" id="SM00254">
    <property type="entry name" value="ShKT"/>
    <property type="match status" value="4"/>
</dbReference>
<name>A0A7S3LPK9_9STRA</name>
<dbReference type="InterPro" id="IPR027589">
    <property type="entry name" value="Choice_anch_B"/>
</dbReference>
<dbReference type="SUPFAM" id="SSF51004">
    <property type="entry name" value="C-terminal (heme d1) domain of cytochrome cd1-nitrite reductase"/>
    <property type="match status" value="1"/>
</dbReference>
<dbReference type="NCBIfam" id="TIGR04312">
    <property type="entry name" value="choice_anch_B"/>
    <property type="match status" value="2"/>
</dbReference>
<dbReference type="PANTHER" id="PTHR38787">
    <property type="entry name" value="REGULATORY P DOMAIN-CONTAINING PROTEIN"/>
    <property type="match status" value="1"/>
</dbReference>
<keyword evidence="2" id="KW-0812">Transmembrane</keyword>
<evidence type="ECO:0000256" key="1">
    <source>
        <dbReference type="SAM" id="MobiDB-lite"/>
    </source>
</evidence>
<dbReference type="InterPro" id="IPR003582">
    <property type="entry name" value="ShKT_dom"/>
</dbReference>
<feature type="domain" description="ShKT" evidence="4">
    <location>
        <begin position="1147"/>
        <end position="1191"/>
    </location>
</feature>
<evidence type="ECO:0000256" key="2">
    <source>
        <dbReference type="SAM" id="Phobius"/>
    </source>
</evidence>
<reference evidence="5" key="1">
    <citation type="submission" date="2021-01" db="EMBL/GenBank/DDBJ databases">
        <authorList>
            <person name="Corre E."/>
            <person name="Pelletier E."/>
            <person name="Niang G."/>
            <person name="Scheremetjew M."/>
            <person name="Finn R."/>
            <person name="Kale V."/>
            <person name="Holt S."/>
            <person name="Cochrane G."/>
            <person name="Meng A."/>
            <person name="Brown T."/>
            <person name="Cohen L."/>
        </authorList>
    </citation>
    <scope>NUCLEOTIDE SEQUENCE</scope>
    <source>
        <strain evidence="5">GSBS06</strain>
    </source>
</reference>
<feature type="region of interest" description="Disordered" evidence="1">
    <location>
        <begin position="481"/>
        <end position="504"/>
    </location>
</feature>
<feature type="domain" description="ShKT" evidence="4">
    <location>
        <begin position="1100"/>
        <end position="1144"/>
    </location>
</feature>
<evidence type="ECO:0000313" key="5">
    <source>
        <dbReference type="EMBL" id="CAE0437417.1"/>
    </source>
</evidence>
<protein>
    <recommendedName>
        <fullName evidence="4">ShKT domain-containing protein</fullName>
    </recommendedName>
</protein>
<feature type="signal peptide" evidence="3">
    <location>
        <begin position="1"/>
        <end position="21"/>
    </location>
</feature>
<evidence type="ECO:0000256" key="3">
    <source>
        <dbReference type="SAM" id="SignalP"/>
    </source>
</evidence>
<feature type="chain" id="PRO_5030873813" description="ShKT domain-containing protein" evidence="3">
    <location>
        <begin position="22"/>
        <end position="1278"/>
    </location>
</feature>
<organism evidence="5">
    <name type="scientific">Aplanochytrium stocchinoi</name>
    <dbReference type="NCBI Taxonomy" id="215587"/>
    <lineage>
        <taxon>Eukaryota</taxon>
        <taxon>Sar</taxon>
        <taxon>Stramenopiles</taxon>
        <taxon>Bigyra</taxon>
        <taxon>Labyrinthulomycetes</taxon>
        <taxon>Thraustochytrida</taxon>
        <taxon>Thraustochytriidae</taxon>
        <taxon>Aplanochytrium</taxon>
    </lineage>
</organism>